<dbReference type="GO" id="GO:0046306">
    <property type="term" value="P:alkanesulfonate catabolic process"/>
    <property type="evidence" value="ECO:0007669"/>
    <property type="project" value="TreeGrafter"/>
</dbReference>
<keyword evidence="3 6" id="KW-0560">Oxidoreductase</keyword>
<evidence type="ECO:0000313" key="6">
    <source>
        <dbReference type="EMBL" id="TDC20343.1"/>
    </source>
</evidence>
<evidence type="ECO:0000259" key="5">
    <source>
        <dbReference type="Pfam" id="PF00296"/>
    </source>
</evidence>
<dbReference type="InterPro" id="IPR019921">
    <property type="entry name" value="Lucif-like_OxRdtase_Rv2161c"/>
</dbReference>
<gene>
    <name evidence="6" type="ORF">E1284_00195</name>
</gene>
<evidence type="ECO:0000256" key="2">
    <source>
        <dbReference type="ARBA" id="ARBA00022643"/>
    </source>
</evidence>
<protein>
    <submittedName>
        <fullName evidence="6">TIGR03619 family F420-dependent LLM class oxidoreductase</fullName>
        <ecNumber evidence="6">1.-.-.-</ecNumber>
    </submittedName>
</protein>
<dbReference type="Proteomes" id="UP000295431">
    <property type="component" value="Unassembled WGS sequence"/>
</dbReference>
<keyword evidence="1" id="KW-0285">Flavoprotein</keyword>
<dbReference type="NCBIfam" id="TIGR03619">
    <property type="entry name" value="F420_Rv2161c"/>
    <property type="match status" value="1"/>
</dbReference>
<dbReference type="Pfam" id="PF00296">
    <property type="entry name" value="Bac_luciferase"/>
    <property type="match status" value="1"/>
</dbReference>
<dbReference type="InterPro" id="IPR050172">
    <property type="entry name" value="SsuD_RutA_monooxygenase"/>
</dbReference>
<evidence type="ECO:0000313" key="7">
    <source>
        <dbReference type="Proteomes" id="UP000295431"/>
    </source>
</evidence>
<feature type="domain" description="Luciferase-like" evidence="5">
    <location>
        <begin position="31"/>
        <end position="254"/>
    </location>
</feature>
<dbReference type="GO" id="GO:0008726">
    <property type="term" value="F:alkanesulfonate monooxygenase activity"/>
    <property type="evidence" value="ECO:0007669"/>
    <property type="project" value="TreeGrafter"/>
</dbReference>
<reference evidence="6 7" key="1">
    <citation type="submission" date="2019-03" db="EMBL/GenBank/DDBJ databases">
        <title>Draft genome sequences of novel Actinobacteria.</title>
        <authorList>
            <person name="Sahin N."/>
            <person name="Ay H."/>
            <person name="Saygin H."/>
        </authorList>
    </citation>
    <scope>NUCLEOTIDE SEQUENCE [LARGE SCALE GENOMIC DNA]</scope>
    <source>
        <strain evidence="6 7">DSM 45347</strain>
    </source>
</reference>
<dbReference type="EC" id="1.-.-.-" evidence="6"/>
<keyword evidence="2" id="KW-0288">FMN</keyword>
<proteinExistence type="predicted"/>
<dbReference type="AlphaFoldDB" id="A0A4R4PES3"/>
<organism evidence="6 7">
    <name type="scientific">Actinomadura bangladeshensis</name>
    <dbReference type="NCBI Taxonomy" id="453573"/>
    <lineage>
        <taxon>Bacteria</taxon>
        <taxon>Bacillati</taxon>
        <taxon>Actinomycetota</taxon>
        <taxon>Actinomycetes</taxon>
        <taxon>Streptosporangiales</taxon>
        <taxon>Thermomonosporaceae</taxon>
        <taxon>Actinomadura</taxon>
    </lineage>
</organism>
<evidence type="ECO:0000256" key="4">
    <source>
        <dbReference type="ARBA" id="ARBA00023033"/>
    </source>
</evidence>
<name>A0A4R4PES3_9ACTN</name>
<dbReference type="InterPro" id="IPR011251">
    <property type="entry name" value="Luciferase-like_dom"/>
</dbReference>
<dbReference type="OrthoDB" id="3206024at2"/>
<dbReference type="InterPro" id="IPR036661">
    <property type="entry name" value="Luciferase-like_sf"/>
</dbReference>
<comment type="caution">
    <text evidence="6">The sequence shown here is derived from an EMBL/GenBank/DDBJ whole genome shotgun (WGS) entry which is preliminary data.</text>
</comment>
<dbReference type="PANTHER" id="PTHR42847:SF4">
    <property type="entry name" value="ALKANESULFONATE MONOOXYGENASE-RELATED"/>
    <property type="match status" value="1"/>
</dbReference>
<sequence>MQAIVRADATTWRTLVDVGCLVPYGDSADLARFVPRVATGVEERGFGSLWLGEHTHLPVDTRYPDAGDKALPERYRRFPDPWAVLAASAPLTSRIRLGTLVALVAEHKPLVLAKTIATVDRLSAGRVEVGVGYGWNPLEMMNNGIEPRRRRAHLRENIAAMRKLWTGEAVAHDGDVVRFTESWSLPTPVQPGGPRIHLGCSASERNLADLVTTADGFFPHRGLLSTDCAADIARVRDAVDRSGRDPATVEIGIAYPGTSWGRADLEKFTRRLPSVEELQTLRELGVARVVCSIPAGPGDLFERSLDAWRERADRARVLGGSDQVSA</sequence>
<keyword evidence="4" id="KW-0503">Monooxygenase</keyword>
<dbReference type="SUPFAM" id="SSF51679">
    <property type="entry name" value="Bacterial luciferase-like"/>
    <property type="match status" value="1"/>
</dbReference>
<dbReference type="EMBL" id="SMJW01000001">
    <property type="protein sequence ID" value="TDC20343.1"/>
    <property type="molecule type" value="Genomic_DNA"/>
</dbReference>
<evidence type="ECO:0000256" key="1">
    <source>
        <dbReference type="ARBA" id="ARBA00022630"/>
    </source>
</evidence>
<evidence type="ECO:0000256" key="3">
    <source>
        <dbReference type="ARBA" id="ARBA00023002"/>
    </source>
</evidence>
<dbReference type="Gene3D" id="3.20.20.30">
    <property type="entry name" value="Luciferase-like domain"/>
    <property type="match status" value="1"/>
</dbReference>
<accession>A0A4R4PES3</accession>
<keyword evidence="7" id="KW-1185">Reference proteome</keyword>
<dbReference type="PANTHER" id="PTHR42847">
    <property type="entry name" value="ALKANESULFONATE MONOOXYGENASE"/>
    <property type="match status" value="1"/>
</dbReference>